<sequence length="124" mass="13382">MAETLDSGDQLTMVDSKMNPLVDSPATTTKQFWSSSSRQFFAASDADLASYQTAHVAKRRRTSSGDVADMASVLRDVEARVRTLQELTAPATASVVLPVAPSDVLMLVEAFSCLVCHGKRFQNA</sequence>
<reference evidence="2" key="3">
    <citation type="submission" date="2015-06" db="UniProtKB">
        <authorList>
            <consortium name="EnsemblMetazoa"/>
        </authorList>
    </citation>
    <scope>IDENTIFICATION</scope>
</reference>
<evidence type="ECO:0000313" key="3">
    <source>
        <dbReference type="Proteomes" id="UP000014760"/>
    </source>
</evidence>
<accession>R7UZI6</accession>
<dbReference type="HOGENOM" id="CLU_2006044_0_0_1"/>
<dbReference type="EMBL" id="AMQN01019993">
    <property type="status" value="NOT_ANNOTATED_CDS"/>
    <property type="molecule type" value="Genomic_DNA"/>
</dbReference>
<dbReference type="Proteomes" id="UP000014760">
    <property type="component" value="Unassembled WGS sequence"/>
</dbReference>
<protein>
    <submittedName>
        <fullName evidence="1 2">Uncharacterized protein</fullName>
    </submittedName>
</protein>
<evidence type="ECO:0000313" key="2">
    <source>
        <dbReference type="EnsemblMetazoa" id="CapteP198532"/>
    </source>
</evidence>
<name>R7UZI6_CAPTE</name>
<keyword evidence="3" id="KW-1185">Reference proteome</keyword>
<evidence type="ECO:0000313" key="1">
    <source>
        <dbReference type="EMBL" id="ELU11689.1"/>
    </source>
</evidence>
<dbReference type="EnsemblMetazoa" id="CapteT198532">
    <property type="protein sequence ID" value="CapteP198532"/>
    <property type="gene ID" value="CapteG198532"/>
</dbReference>
<reference evidence="1 3" key="2">
    <citation type="journal article" date="2013" name="Nature">
        <title>Insights into bilaterian evolution from three spiralian genomes.</title>
        <authorList>
            <person name="Simakov O."/>
            <person name="Marletaz F."/>
            <person name="Cho S.J."/>
            <person name="Edsinger-Gonzales E."/>
            <person name="Havlak P."/>
            <person name="Hellsten U."/>
            <person name="Kuo D.H."/>
            <person name="Larsson T."/>
            <person name="Lv J."/>
            <person name="Arendt D."/>
            <person name="Savage R."/>
            <person name="Osoegawa K."/>
            <person name="de Jong P."/>
            <person name="Grimwood J."/>
            <person name="Chapman J.A."/>
            <person name="Shapiro H."/>
            <person name="Aerts A."/>
            <person name="Otillar R.P."/>
            <person name="Terry A.Y."/>
            <person name="Boore J.L."/>
            <person name="Grigoriev I.V."/>
            <person name="Lindberg D.R."/>
            <person name="Seaver E.C."/>
            <person name="Weisblat D.A."/>
            <person name="Putnam N.H."/>
            <person name="Rokhsar D.S."/>
        </authorList>
    </citation>
    <scope>NUCLEOTIDE SEQUENCE</scope>
    <source>
        <strain evidence="1 3">I ESC-2004</strain>
    </source>
</reference>
<reference evidence="3" key="1">
    <citation type="submission" date="2012-12" db="EMBL/GenBank/DDBJ databases">
        <authorList>
            <person name="Hellsten U."/>
            <person name="Grimwood J."/>
            <person name="Chapman J.A."/>
            <person name="Shapiro H."/>
            <person name="Aerts A."/>
            <person name="Otillar R.P."/>
            <person name="Terry A.Y."/>
            <person name="Boore J.L."/>
            <person name="Simakov O."/>
            <person name="Marletaz F."/>
            <person name="Cho S.-J."/>
            <person name="Edsinger-Gonzales E."/>
            <person name="Havlak P."/>
            <person name="Kuo D.-H."/>
            <person name="Larsson T."/>
            <person name="Lv J."/>
            <person name="Arendt D."/>
            <person name="Savage R."/>
            <person name="Osoegawa K."/>
            <person name="de Jong P."/>
            <person name="Lindberg D.R."/>
            <person name="Seaver E.C."/>
            <person name="Weisblat D.A."/>
            <person name="Putnam N.H."/>
            <person name="Grigoriev I.V."/>
            <person name="Rokhsar D.S."/>
        </authorList>
    </citation>
    <scope>NUCLEOTIDE SEQUENCE</scope>
    <source>
        <strain evidence="3">I ESC-2004</strain>
    </source>
</reference>
<proteinExistence type="predicted"/>
<gene>
    <name evidence="1" type="ORF">CAPTEDRAFT_198532</name>
</gene>
<dbReference type="EMBL" id="KB296517">
    <property type="protein sequence ID" value="ELU11689.1"/>
    <property type="molecule type" value="Genomic_DNA"/>
</dbReference>
<dbReference type="AlphaFoldDB" id="R7UZI6"/>
<organism evidence="1">
    <name type="scientific">Capitella teleta</name>
    <name type="common">Polychaete worm</name>
    <dbReference type="NCBI Taxonomy" id="283909"/>
    <lineage>
        <taxon>Eukaryota</taxon>
        <taxon>Metazoa</taxon>
        <taxon>Spiralia</taxon>
        <taxon>Lophotrochozoa</taxon>
        <taxon>Annelida</taxon>
        <taxon>Polychaeta</taxon>
        <taxon>Sedentaria</taxon>
        <taxon>Scolecida</taxon>
        <taxon>Capitellidae</taxon>
        <taxon>Capitella</taxon>
    </lineage>
</organism>